<accession>A0A0C5K2R4</accession>
<name>A0A0C5K2R4_9ORTH</name>
<dbReference type="GO" id="GO:0052689">
    <property type="term" value="F:carboxylic ester hydrolase activity"/>
    <property type="evidence" value="ECO:0007669"/>
    <property type="project" value="UniProtKB-KW"/>
</dbReference>
<dbReference type="Pfam" id="PF00135">
    <property type="entry name" value="COesterase"/>
    <property type="match status" value="1"/>
</dbReference>
<evidence type="ECO:0000256" key="5">
    <source>
        <dbReference type="RuleBase" id="RU361235"/>
    </source>
</evidence>
<evidence type="ECO:0000256" key="3">
    <source>
        <dbReference type="ARBA" id="ARBA00022801"/>
    </source>
</evidence>
<keyword evidence="2" id="KW-0719">Serine esterase</keyword>
<dbReference type="InterPro" id="IPR019819">
    <property type="entry name" value="Carboxylesterase_B_CS"/>
</dbReference>
<dbReference type="PROSITE" id="PS00122">
    <property type="entry name" value="CARBOXYLESTERASE_B_1"/>
    <property type="match status" value="1"/>
</dbReference>
<evidence type="ECO:0000256" key="4">
    <source>
        <dbReference type="ARBA" id="ARBA00023180"/>
    </source>
</evidence>
<protein>
    <recommendedName>
        <fullName evidence="5">Carboxylic ester hydrolase</fullName>
        <ecNumber evidence="5">3.1.1.-</ecNumber>
    </recommendedName>
</protein>
<organism evidence="7">
    <name type="scientific">Oxya chinensis</name>
    <dbReference type="NCBI Taxonomy" id="165482"/>
    <lineage>
        <taxon>Eukaryota</taxon>
        <taxon>Metazoa</taxon>
        <taxon>Ecdysozoa</taxon>
        <taxon>Arthropoda</taxon>
        <taxon>Hexapoda</taxon>
        <taxon>Insecta</taxon>
        <taxon>Pterygota</taxon>
        <taxon>Neoptera</taxon>
        <taxon>Polyneoptera</taxon>
        <taxon>Orthoptera</taxon>
        <taxon>Caelifera</taxon>
        <taxon>Acrididea</taxon>
        <taxon>Acridomorpha</taxon>
        <taxon>Acridoidea</taxon>
        <taxon>Acrididae</taxon>
        <taxon>Oxyinae</taxon>
        <taxon>Oxya</taxon>
    </lineage>
</organism>
<comment type="similarity">
    <text evidence="1 5">Belongs to the type-B carboxylesterase/lipase family.</text>
</comment>
<evidence type="ECO:0000256" key="1">
    <source>
        <dbReference type="ARBA" id="ARBA00005964"/>
    </source>
</evidence>
<sequence>MADSEPEPVLARPPAGALRGVSARTRSRGAAYFRFLGIPYAAPPVGPLRFQPPKSALTWKGVRDALKFGNHCVQFDLINNQEVGSEDCLYLNVYTPKLPEGTLFDLLPVMFWIHGGGFTAGDGSDILYGPDLLIEHNVLVVTINYRLGAFGFLSTGDSVVPGNMGLKDQVMALQWVKRNIASFGGDPNNITIFGESAGGASVHYLLLSPMAKGLFHKAIIQSGAAFCPWAFTNQPRKNALRLAASLGCNSTDSNEILSFLSKVPAKKIHKSSVKLFSKEDMKYKFEVIFPPTVENAADNSCFLPKHPLILSQTYKQEIPLLIGSTSKEGYLFMRELFQDSSILRKHFEATVEIMRNFSINHVSHDSLKHQIKKFYFNEKPVSEEILHQYADFQTDVYFGLGVHKAAQFNTVNSSSPTYRYIFSYNGGINLGKVFVGASHMPGASHADELSYLFYPRIYDLEVDSGSDDEKMQLQMTQLWTNFAKTGIPTIDGHPAVSRTWPAFTRQQPFYIDIDKNITVQKEPFKERMSFWEQIEKQVTSKL</sequence>
<evidence type="ECO:0000256" key="2">
    <source>
        <dbReference type="ARBA" id="ARBA00022487"/>
    </source>
</evidence>
<dbReference type="CDD" id="cd00312">
    <property type="entry name" value="Esterase_lipase"/>
    <property type="match status" value="1"/>
</dbReference>
<dbReference type="InterPro" id="IPR029058">
    <property type="entry name" value="AB_hydrolase_fold"/>
</dbReference>
<dbReference type="PANTHER" id="PTHR43142:SF1">
    <property type="entry name" value="CARBOXYLIC ESTER HYDROLASE"/>
    <property type="match status" value="1"/>
</dbReference>
<evidence type="ECO:0000259" key="6">
    <source>
        <dbReference type="Pfam" id="PF00135"/>
    </source>
</evidence>
<gene>
    <name evidence="7" type="primary">CesA1</name>
</gene>
<dbReference type="PROSITE" id="PS00941">
    <property type="entry name" value="CARBOXYLESTERASE_B_2"/>
    <property type="match status" value="1"/>
</dbReference>
<evidence type="ECO:0000313" key="7">
    <source>
        <dbReference type="EMBL" id="AJP62542.1"/>
    </source>
</evidence>
<proteinExistence type="evidence at transcript level"/>
<dbReference type="SUPFAM" id="SSF53474">
    <property type="entry name" value="alpha/beta-Hydrolases"/>
    <property type="match status" value="1"/>
</dbReference>
<dbReference type="InterPro" id="IPR002018">
    <property type="entry name" value="CarbesteraseB"/>
</dbReference>
<dbReference type="AlphaFoldDB" id="A0A0C5K2R4"/>
<keyword evidence="4" id="KW-0325">Glycoprotein</keyword>
<feature type="domain" description="Carboxylesterase type B" evidence="6">
    <location>
        <begin position="15"/>
        <end position="531"/>
    </location>
</feature>
<dbReference type="EC" id="3.1.1.-" evidence="5"/>
<dbReference type="PANTHER" id="PTHR43142">
    <property type="entry name" value="CARBOXYLIC ESTER HYDROLASE"/>
    <property type="match status" value="1"/>
</dbReference>
<dbReference type="Gene3D" id="3.40.50.1820">
    <property type="entry name" value="alpha/beta hydrolase"/>
    <property type="match status" value="1"/>
</dbReference>
<dbReference type="ESTHER" id="9orth-a0a0c5k2r4">
    <property type="family name" value="Carb_B_Arthropoda"/>
</dbReference>
<dbReference type="InterPro" id="IPR019826">
    <property type="entry name" value="Carboxylesterase_B_AS"/>
</dbReference>
<reference evidence="7" key="1">
    <citation type="submission" date="2014-11" db="EMBL/GenBank/DDBJ databases">
        <title>Bioinformatics analysis of carboxylesterase genes from Oxya chinensis.</title>
        <authorList>
            <person name="Liu J."/>
            <person name="Zhang J."/>
            <person name="Li D."/>
            <person name="Zhang T."/>
            <person name="Zhang J."/>
            <person name="Ma E."/>
        </authorList>
    </citation>
    <scope>NUCLEOTIDE SEQUENCE</scope>
</reference>
<dbReference type="EMBL" id="KP114630">
    <property type="protein sequence ID" value="AJP62542.1"/>
    <property type="molecule type" value="mRNA"/>
</dbReference>
<keyword evidence="3 5" id="KW-0378">Hydrolase</keyword>